<organism evidence="1 2">
    <name type="scientific">Linum tenue</name>
    <dbReference type="NCBI Taxonomy" id="586396"/>
    <lineage>
        <taxon>Eukaryota</taxon>
        <taxon>Viridiplantae</taxon>
        <taxon>Streptophyta</taxon>
        <taxon>Embryophyta</taxon>
        <taxon>Tracheophyta</taxon>
        <taxon>Spermatophyta</taxon>
        <taxon>Magnoliopsida</taxon>
        <taxon>eudicotyledons</taxon>
        <taxon>Gunneridae</taxon>
        <taxon>Pentapetalae</taxon>
        <taxon>rosids</taxon>
        <taxon>fabids</taxon>
        <taxon>Malpighiales</taxon>
        <taxon>Linaceae</taxon>
        <taxon>Linum</taxon>
    </lineage>
</organism>
<accession>A0AAV0RJH6</accession>
<protein>
    <submittedName>
        <fullName evidence="1">Uncharacterized protein</fullName>
    </submittedName>
</protein>
<gene>
    <name evidence="1" type="ORF">LITE_LOCUS48063</name>
</gene>
<keyword evidence="2" id="KW-1185">Reference proteome</keyword>
<name>A0AAV0RJH6_9ROSI</name>
<dbReference type="AlphaFoldDB" id="A0AAV0RJH6"/>
<evidence type="ECO:0000313" key="2">
    <source>
        <dbReference type="Proteomes" id="UP001154282"/>
    </source>
</evidence>
<evidence type="ECO:0000313" key="1">
    <source>
        <dbReference type="EMBL" id="CAI0556704.1"/>
    </source>
</evidence>
<proteinExistence type="predicted"/>
<sequence length="53" mass="6138">MHQYGKRWDSCSHTCFDCEESLFGGGRSCNSEPTIFIRDEDSQLHGCSLHWWG</sequence>
<dbReference type="EMBL" id="CAMGYJ010000011">
    <property type="protein sequence ID" value="CAI0556704.1"/>
    <property type="molecule type" value="Genomic_DNA"/>
</dbReference>
<comment type="caution">
    <text evidence="1">The sequence shown here is derived from an EMBL/GenBank/DDBJ whole genome shotgun (WGS) entry which is preliminary data.</text>
</comment>
<dbReference type="Proteomes" id="UP001154282">
    <property type="component" value="Unassembled WGS sequence"/>
</dbReference>
<reference evidence="1" key="1">
    <citation type="submission" date="2022-08" db="EMBL/GenBank/DDBJ databases">
        <authorList>
            <person name="Gutierrez-Valencia J."/>
        </authorList>
    </citation>
    <scope>NUCLEOTIDE SEQUENCE</scope>
</reference>